<accession>I0IRH5</accession>
<evidence type="ECO:0000259" key="6">
    <source>
        <dbReference type="PROSITE" id="PS51296"/>
    </source>
</evidence>
<dbReference type="InterPro" id="IPR036922">
    <property type="entry name" value="Rieske_2Fe-2S_sf"/>
</dbReference>
<dbReference type="AlphaFoldDB" id="I0IRH5"/>
<dbReference type="InterPro" id="IPR017941">
    <property type="entry name" value="Rieske_2Fe-2S"/>
</dbReference>
<evidence type="ECO:0000313" key="7">
    <source>
        <dbReference type="EMBL" id="BAM07874.1"/>
    </source>
</evidence>
<feature type="region of interest" description="Disordered" evidence="5">
    <location>
        <begin position="1"/>
        <end position="20"/>
    </location>
</feature>
<evidence type="ECO:0000256" key="1">
    <source>
        <dbReference type="ARBA" id="ARBA00022714"/>
    </source>
</evidence>
<dbReference type="PANTHER" id="PTHR21496">
    <property type="entry name" value="FERREDOXIN-RELATED"/>
    <property type="match status" value="1"/>
</dbReference>
<dbReference type="EMBL" id="AP012342">
    <property type="protein sequence ID" value="BAM07874.1"/>
    <property type="molecule type" value="Genomic_DNA"/>
</dbReference>
<gene>
    <name evidence="7" type="ordered locus">LFE_2201</name>
</gene>
<keyword evidence="8" id="KW-1185">Reference proteome</keyword>
<dbReference type="SUPFAM" id="SSF50022">
    <property type="entry name" value="ISP domain"/>
    <property type="match status" value="1"/>
</dbReference>
<sequence length="103" mass="10778">MAKHLIDKPDNLEDGGPGVPVSVEGRQIALYEFEGSIYAVDNRCPHRGGPMADGPVSGPTITCPLHSWSFDMRSGEAVGRPGATIACFAVSKDPSGKIAVEIA</sequence>
<dbReference type="KEGG" id="lfc:LFE_2201"/>
<keyword evidence="2" id="KW-0479">Metal-binding</keyword>
<protein>
    <submittedName>
        <fullName evidence="7">Putative rieske iron-sulfur family protein</fullName>
    </submittedName>
</protein>
<evidence type="ECO:0000256" key="2">
    <source>
        <dbReference type="ARBA" id="ARBA00022723"/>
    </source>
</evidence>
<dbReference type="STRING" id="1162668.LFE_2201"/>
<proteinExistence type="predicted"/>
<feature type="domain" description="Rieske" evidence="6">
    <location>
        <begin position="7"/>
        <end position="100"/>
    </location>
</feature>
<dbReference type="PANTHER" id="PTHR21496:SF23">
    <property type="entry name" value="3-PHENYLPROPIONATE_CINNAMIC ACID DIOXYGENASE FERREDOXIN SUBUNIT"/>
    <property type="match status" value="1"/>
</dbReference>
<dbReference type="HOGENOM" id="CLU_055690_5_1_0"/>
<organism evidence="7 8">
    <name type="scientific">Leptospirillum ferrooxidans (strain C2-3)</name>
    <dbReference type="NCBI Taxonomy" id="1162668"/>
    <lineage>
        <taxon>Bacteria</taxon>
        <taxon>Pseudomonadati</taxon>
        <taxon>Nitrospirota</taxon>
        <taxon>Nitrospiria</taxon>
        <taxon>Nitrospirales</taxon>
        <taxon>Nitrospiraceae</taxon>
        <taxon>Leptospirillum</taxon>
    </lineage>
</organism>
<dbReference type="RefSeq" id="WP_014450357.1">
    <property type="nucleotide sequence ID" value="NC_017094.1"/>
</dbReference>
<dbReference type="GO" id="GO:0051537">
    <property type="term" value="F:2 iron, 2 sulfur cluster binding"/>
    <property type="evidence" value="ECO:0007669"/>
    <property type="project" value="UniProtKB-KW"/>
</dbReference>
<dbReference type="eggNOG" id="COG2146">
    <property type="taxonomic scope" value="Bacteria"/>
</dbReference>
<evidence type="ECO:0000256" key="4">
    <source>
        <dbReference type="ARBA" id="ARBA00023014"/>
    </source>
</evidence>
<evidence type="ECO:0000256" key="5">
    <source>
        <dbReference type="SAM" id="MobiDB-lite"/>
    </source>
</evidence>
<reference evidence="7 8" key="1">
    <citation type="journal article" date="2012" name="J. Bacteriol.">
        <title>Complete Genome Sequence of Leptospirillum ferrooxidans Strain C2-3, Isolated from a Fresh Volcanic Ash Deposit on the Island of Miyake, Japan.</title>
        <authorList>
            <person name="Fujimura R."/>
            <person name="Sato Y."/>
            <person name="Nishizawa T."/>
            <person name="Oshima K."/>
            <person name="Kim S.-W."/>
            <person name="Hattori M."/>
            <person name="Kamijo T."/>
            <person name="Ohta H."/>
        </authorList>
    </citation>
    <scope>NUCLEOTIDE SEQUENCE [LARGE SCALE GENOMIC DNA]</scope>
    <source>
        <strain evidence="7 8">C2-3</strain>
    </source>
</reference>
<dbReference type="Gene3D" id="2.102.10.10">
    <property type="entry name" value="Rieske [2Fe-2S] iron-sulphur domain"/>
    <property type="match status" value="1"/>
</dbReference>
<dbReference type="PROSITE" id="PS51296">
    <property type="entry name" value="RIESKE"/>
    <property type="match status" value="1"/>
</dbReference>
<evidence type="ECO:0000313" key="8">
    <source>
        <dbReference type="Proteomes" id="UP000007382"/>
    </source>
</evidence>
<dbReference type="OrthoDB" id="9795104at2"/>
<keyword evidence="3" id="KW-0408">Iron</keyword>
<feature type="compositionally biased region" description="Basic and acidic residues" evidence="5">
    <location>
        <begin position="1"/>
        <end position="11"/>
    </location>
</feature>
<reference evidence="8" key="2">
    <citation type="submission" date="2012-03" db="EMBL/GenBank/DDBJ databases">
        <title>The complete genome sequence of the pioneer microbe on fresh volcanic deposit, Leptospirillum ferrooxidans strain C2-3.</title>
        <authorList>
            <person name="Fujimura R."/>
            <person name="Sato Y."/>
            <person name="Nishizawa T."/>
            <person name="Nanba K."/>
            <person name="Oshima K."/>
            <person name="Hattori M."/>
            <person name="Kamijo T."/>
            <person name="Ohta H."/>
        </authorList>
    </citation>
    <scope>NUCLEOTIDE SEQUENCE [LARGE SCALE GENOMIC DNA]</scope>
    <source>
        <strain evidence="8">C2-3</strain>
    </source>
</reference>
<keyword evidence="1" id="KW-0001">2Fe-2S</keyword>
<evidence type="ECO:0000256" key="3">
    <source>
        <dbReference type="ARBA" id="ARBA00023004"/>
    </source>
</evidence>
<name>I0IRH5_LEPFC</name>
<dbReference type="GO" id="GO:0046872">
    <property type="term" value="F:metal ion binding"/>
    <property type="evidence" value="ECO:0007669"/>
    <property type="project" value="UniProtKB-KW"/>
</dbReference>
<keyword evidence="4" id="KW-0411">Iron-sulfur</keyword>
<dbReference type="PATRIC" id="fig|1162668.3.peg.2606"/>
<dbReference type="Proteomes" id="UP000007382">
    <property type="component" value="Chromosome"/>
</dbReference>
<dbReference type="Pfam" id="PF00355">
    <property type="entry name" value="Rieske"/>
    <property type="match status" value="1"/>
</dbReference>